<dbReference type="Proteomes" id="UP000016936">
    <property type="component" value="Unassembled WGS sequence"/>
</dbReference>
<evidence type="ECO:0000313" key="2">
    <source>
        <dbReference type="Proteomes" id="UP000016936"/>
    </source>
</evidence>
<dbReference type="EMBL" id="KB445587">
    <property type="protein sequence ID" value="EMD85832.1"/>
    <property type="molecule type" value="Genomic_DNA"/>
</dbReference>
<gene>
    <name evidence="1" type="ORF">COCHEDRAFT_1198770</name>
</gene>
<organism evidence="1 2">
    <name type="scientific">Cochliobolus heterostrophus (strain C5 / ATCC 48332 / race O)</name>
    <name type="common">Southern corn leaf blight fungus</name>
    <name type="synonym">Bipolaris maydis</name>
    <dbReference type="NCBI Taxonomy" id="701091"/>
    <lineage>
        <taxon>Eukaryota</taxon>
        <taxon>Fungi</taxon>
        <taxon>Dikarya</taxon>
        <taxon>Ascomycota</taxon>
        <taxon>Pezizomycotina</taxon>
        <taxon>Dothideomycetes</taxon>
        <taxon>Pleosporomycetidae</taxon>
        <taxon>Pleosporales</taxon>
        <taxon>Pleosporineae</taxon>
        <taxon>Pleosporaceae</taxon>
        <taxon>Bipolaris</taxon>
    </lineage>
</organism>
<dbReference type="AlphaFoldDB" id="M2UD75"/>
<dbReference type="HOGENOM" id="CLU_2704624_0_0_1"/>
<protein>
    <submittedName>
        <fullName evidence="1">Uncharacterized protein</fullName>
    </submittedName>
</protein>
<reference evidence="2" key="2">
    <citation type="journal article" date="2013" name="PLoS Genet.">
        <title>Comparative genome structure, secondary metabolite, and effector coding capacity across Cochliobolus pathogens.</title>
        <authorList>
            <person name="Condon B.J."/>
            <person name="Leng Y."/>
            <person name="Wu D."/>
            <person name="Bushley K.E."/>
            <person name="Ohm R.A."/>
            <person name="Otillar R."/>
            <person name="Martin J."/>
            <person name="Schackwitz W."/>
            <person name="Grimwood J."/>
            <person name="MohdZainudin N."/>
            <person name="Xue C."/>
            <person name="Wang R."/>
            <person name="Manning V.A."/>
            <person name="Dhillon B."/>
            <person name="Tu Z.J."/>
            <person name="Steffenson B.J."/>
            <person name="Salamov A."/>
            <person name="Sun H."/>
            <person name="Lowry S."/>
            <person name="LaButti K."/>
            <person name="Han J."/>
            <person name="Copeland A."/>
            <person name="Lindquist E."/>
            <person name="Barry K."/>
            <person name="Schmutz J."/>
            <person name="Baker S.E."/>
            <person name="Ciuffetti L.M."/>
            <person name="Grigoriev I.V."/>
            <person name="Zhong S."/>
            <person name="Turgeon B.G."/>
        </authorList>
    </citation>
    <scope>NUCLEOTIDE SEQUENCE [LARGE SCALE GENOMIC DNA]</scope>
    <source>
        <strain evidence="2">C5 / ATCC 48332 / race O</strain>
    </source>
</reference>
<accession>M2UD75</accession>
<proteinExistence type="predicted"/>
<reference evidence="1 2" key="1">
    <citation type="journal article" date="2012" name="PLoS Pathog.">
        <title>Diverse lifestyles and strategies of plant pathogenesis encoded in the genomes of eighteen Dothideomycetes fungi.</title>
        <authorList>
            <person name="Ohm R.A."/>
            <person name="Feau N."/>
            <person name="Henrissat B."/>
            <person name="Schoch C.L."/>
            <person name="Horwitz B.A."/>
            <person name="Barry K.W."/>
            <person name="Condon B.J."/>
            <person name="Copeland A.C."/>
            <person name="Dhillon B."/>
            <person name="Glaser F."/>
            <person name="Hesse C.N."/>
            <person name="Kosti I."/>
            <person name="LaButti K."/>
            <person name="Lindquist E.A."/>
            <person name="Lucas S."/>
            <person name="Salamov A.A."/>
            <person name="Bradshaw R.E."/>
            <person name="Ciuffetti L."/>
            <person name="Hamelin R.C."/>
            <person name="Kema G.H.J."/>
            <person name="Lawrence C."/>
            <person name="Scott J.A."/>
            <person name="Spatafora J.W."/>
            <person name="Turgeon B.G."/>
            <person name="de Wit P.J.G.M."/>
            <person name="Zhong S."/>
            <person name="Goodwin S.B."/>
            <person name="Grigoriev I.V."/>
        </authorList>
    </citation>
    <scope>NUCLEOTIDE SEQUENCE [LARGE SCALE GENOMIC DNA]</scope>
    <source>
        <strain evidence="2">C5 / ATCC 48332 / race O</strain>
    </source>
</reference>
<name>M2UD75_COCH5</name>
<keyword evidence="2" id="KW-1185">Reference proteome</keyword>
<evidence type="ECO:0000313" key="1">
    <source>
        <dbReference type="EMBL" id="EMD85832.1"/>
    </source>
</evidence>
<sequence>MVMLMVQVRRAEDYTRSNNRGLSPIIFAKEPGLKGHGMNLPIAETRVAFKFSILGLVQVSDRYIGNGSSRTLS</sequence>